<dbReference type="Gene3D" id="3.10.620.30">
    <property type="match status" value="1"/>
</dbReference>
<dbReference type="SUPFAM" id="SSF54001">
    <property type="entry name" value="Cysteine proteinases"/>
    <property type="match status" value="1"/>
</dbReference>
<dbReference type="InterPro" id="IPR002931">
    <property type="entry name" value="Transglutaminase-like"/>
</dbReference>
<dbReference type="GO" id="GO:0003810">
    <property type="term" value="F:protein-glutamine gamma-glutamyltransferase activity"/>
    <property type="evidence" value="ECO:0000318"/>
    <property type="project" value="GO_Central"/>
</dbReference>
<keyword evidence="2" id="KW-1133">Transmembrane helix</keyword>
<dbReference type="STRING" id="243090.RB13038"/>
<feature type="region of interest" description="Disordered" evidence="1">
    <location>
        <begin position="313"/>
        <end position="335"/>
    </location>
</feature>
<reference evidence="4 5" key="1">
    <citation type="journal article" date="2003" name="Proc. Natl. Acad. Sci. U.S.A.">
        <title>Complete genome sequence of the marine planctomycete Pirellula sp. strain 1.</title>
        <authorList>
            <person name="Gloeckner F.O."/>
            <person name="Kube M."/>
            <person name="Bauer M."/>
            <person name="Teeling H."/>
            <person name="Lombardot T."/>
            <person name="Ludwig W."/>
            <person name="Gade D."/>
            <person name="Beck A."/>
            <person name="Borzym K."/>
            <person name="Heitmann K."/>
            <person name="Rabus R."/>
            <person name="Schlesner H."/>
            <person name="Amann R."/>
            <person name="Reinhardt R."/>
        </authorList>
    </citation>
    <scope>NUCLEOTIDE SEQUENCE [LARGE SCALE GENOMIC DNA]</scope>
    <source>
        <strain evidence="5">DSM 10527 / NCIMB 13988 / SH1</strain>
    </source>
</reference>
<dbReference type="HOGENOM" id="CLU_358985_0_0_0"/>
<dbReference type="AlphaFoldDB" id="Q7UHR1"/>
<proteinExistence type="predicted"/>
<evidence type="ECO:0000313" key="5">
    <source>
        <dbReference type="Proteomes" id="UP000001025"/>
    </source>
</evidence>
<feature type="transmembrane region" description="Helical" evidence="2">
    <location>
        <begin position="134"/>
        <end position="150"/>
    </location>
</feature>
<protein>
    <recommendedName>
        <fullName evidence="3">Transglutaminase-like domain-containing protein</fullName>
    </recommendedName>
</protein>
<feature type="transmembrane region" description="Helical" evidence="2">
    <location>
        <begin position="79"/>
        <end position="100"/>
    </location>
</feature>
<feature type="domain" description="Transglutaminase-like" evidence="3">
    <location>
        <begin position="530"/>
        <end position="603"/>
    </location>
</feature>
<name>Q7UHR1_RHOBA</name>
<feature type="transmembrane region" description="Helical" evidence="2">
    <location>
        <begin position="49"/>
        <end position="67"/>
    </location>
</feature>
<sequence length="753" mass="84134">MHWPTRSCVFGRRCVMQTPPRRRRETILLAILAIASVLPLRFYVESRPWFLAEFGTLLALFVAVELVKTFGAESGRSKLLMSSATTLLAIAPILFAFFARSFGSPIAFEMSTLSAFGSVSLAVAIAAKTDRTRAMSLVASGFLVLFATSISEHSQAVWIAVAWMSVCVWHLVANHWEKLGVCLPDFVRPTVGVRPASVLIAVVLCIAGGQAVRNHVGPANRMTNGVMPTSGGSKWSDPAARSGVGSGDAAIAAKDHAESFGAVESEIFLESTESSLFDMVNEMIGEPKQKMKWDRRQAMGNENFIPIHDQAAKSEKGGSSFSTDRMPPKKHRHFEDAKENAVIQWAGPTGIRLAMQRFDTFDGVDWTNSVDRSNDKLSQREIDQNVWFFDPKLESRALSDSDLVTVNLLKVLRLDSTRFPAPMMTAGLHIKDVNRQDFFGIEHDGSLFMPERDKIPPLTVVNLASIQVMEDELWDRLPDCQTKLDASEQPTSDSTQHPYQQLQDIVAQLRTEFTFDRNTPTQTDNPVEEFLQTRRGSDHLFATVAALKAREIGLQSRLVTGFYVPPDAYDISAGHANITPEDIHFWVEIKLDDGRWFELEPTPGYQQPVYTPSLWLSTKRFAAAHWMHGLLMVALGVVTFLTRLIWIDWLLTAVWSLSLLLPSRKQLGIAMRIVETRASLIGKARPTGKPQRDWLEALVVRDLQMRDHVQQFCDVADQAIFGNPAPIDRRRLNSLVRALNTKQLKSMTNETMA</sequence>
<dbReference type="Proteomes" id="UP000001025">
    <property type="component" value="Chromosome"/>
</dbReference>
<dbReference type="Pfam" id="PF01841">
    <property type="entry name" value="Transglut_core"/>
    <property type="match status" value="1"/>
</dbReference>
<feature type="transmembrane region" description="Helical" evidence="2">
    <location>
        <begin position="106"/>
        <end position="127"/>
    </location>
</feature>
<dbReference type="KEGG" id="rba:RB13038"/>
<dbReference type="PANTHER" id="PTHR42736">
    <property type="entry name" value="PROTEIN-GLUTAMINE GAMMA-GLUTAMYLTRANSFERASE"/>
    <property type="match status" value="1"/>
</dbReference>
<feature type="transmembrane region" description="Helical" evidence="2">
    <location>
        <begin position="621"/>
        <end position="638"/>
    </location>
</feature>
<accession>Q7UHR1</accession>
<evidence type="ECO:0000313" key="4">
    <source>
        <dbReference type="EMBL" id="CAD77909.1"/>
    </source>
</evidence>
<dbReference type="EnsemblBacteria" id="CAD77909">
    <property type="protein sequence ID" value="CAD77909"/>
    <property type="gene ID" value="RB13038"/>
</dbReference>
<dbReference type="InterPro" id="IPR038765">
    <property type="entry name" value="Papain-like_cys_pep_sf"/>
</dbReference>
<dbReference type="PANTHER" id="PTHR42736:SF1">
    <property type="entry name" value="PROTEIN-GLUTAMINE GAMMA-GLUTAMYLTRANSFERASE"/>
    <property type="match status" value="1"/>
</dbReference>
<dbReference type="EMBL" id="BX294156">
    <property type="protein sequence ID" value="CAD77909.1"/>
    <property type="molecule type" value="Genomic_DNA"/>
</dbReference>
<dbReference type="PATRIC" id="fig|243090.15.peg.6310"/>
<dbReference type="InParanoid" id="Q7UHR1"/>
<feature type="transmembrane region" description="Helical" evidence="2">
    <location>
        <begin position="26"/>
        <end position="43"/>
    </location>
</feature>
<dbReference type="OrthoDB" id="231513at2"/>
<evidence type="ECO:0000256" key="2">
    <source>
        <dbReference type="SAM" id="Phobius"/>
    </source>
</evidence>
<organism evidence="4 5">
    <name type="scientific">Rhodopirellula baltica (strain DSM 10527 / NCIMB 13988 / SH1)</name>
    <dbReference type="NCBI Taxonomy" id="243090"/>
    <lineage>
        <taxon>Bacteria</taxon>
        <taxon>Pseudomonadati</taxon>
        <taxon>Planctomycetota</taxon>
        <taxon>Planctomycetia</taxon>
        <taxon>Pirellulales</taxon>
        <taxon>Pirellulaceae</taxon>
        <taxon>Rhodopirellula</taxon>
    </lineage>
</organism>
<dbReference type="eggNOG" id="COG1305">
    <property type="taxonomic scope" value="Bacteria"/>
</dbReference>
<feature type="transmembrane region" description="Helical" evidence="2">
    <location>
        <begin position="156"/>
        <end position="173"/>
    </location>
</feature>
<evidence type="ECO:0000256" key="1">
    <source>
        <dbReference type="SAM" id="MobiDB-lite"/>
    </source>
</evidence>
<keyword evidence="2" id="KW-0472">Membrane</keyword>
<keyword evidence="5" id="KW-1185">Reference proteome</keyword>
<dbReference type="InterPro" id="IPR052901">
    <property type="entry name" value="Bact_TGase-like"/>
</dbReference>
<evidence type="ECO:0000259" key="3">
    <source>
        <dbReference type="SMART" id="SM00460"/>
    </source>
</evidence>
<dbReference type="SMART" id="SM00460">
    <property type="entry name" value="TGc"/>
    <property type="match status" value="1"/>
</dbReference>
<gene>
    <name evidence="4" type="ordered locus">RB13038</name>
</gene>
<keyword evidence="2" id="KW-0812">Transmembrane</keyword>